<comment type="caution">
    <text evidence="8">The sequence shown here is derived from an EMBL/GenBank/DDBJ whole genome shotgun (WGS) entry which is preliminary data.</text>
</comment>
<evidence type="ECO:0000259" key="7">
    <source>
        <dbReference type="Pfam" id="PF02668"/>
    </source>
</evidence>
<keyword evidence="9" id="KW-1185">Reference proteome</keyword>
<evidence type="ECO:0000313" key="8">
    <source>
        <dbReference type="EMBL" id="PPR02341.1"/>
    </source>
</evidence>
<dbReference type="AlphaFoldDB" id="A0A409YH43"/>
<sequence>MPPSFQPIPLPPSADPAHFVDFGREVADVNPGNLSQEDFKQIEEALYKYDVLLFRNAQLTPEELYTLVKAFDPQSTHYAHGNKQLDGTKKNILYGYVHALPHTPQVQIIGNGIVRNHEGIDEIQLKHGRHPEFHKTRISEEDEANGFTRFFRWHMDAALYRLEPPRVTALYGLKVPKGPMQTVRYDDGSGDELQVTLGTTAFVSGKTMFNILPNNLKNLVVRAKAKYPPHPFQWVRDAKAVSTGLGMESDGLEVPLDDLPAWEEKEVKIYPFVWKNPVTGELHLMVHPCLVMEVHVDPVPLGCVKEGALYPDGACLKDLEDIRKLLYQIQRPGIDPKAITNQLVYPHPWEENDLVLFNNRGLLHSVVGVFTKDQVRLFHQCNLAGSDAPIGPSKEDIETWCSG</sequence>
<dbReference type="InterPro" id="IPR042098">
    <property type="entry name" value="TauD-like_sf"/>
</dbReference>
<dbReference type="GO" id="GO:0051213">
    <property type="term" value="F:dioxygenase activity"/>
    <property type="evidence" value="ECO:0007669"/>
    <property type="project" value="UniProtKB-KW"/>
</dbReference>
<proteinExistence type="inferred from homology"/>
<evidence type="ECO:0000256" key="6">
    <source>
        <dbReference type="ARBA" id="ARBA00023004"/>
    </source>
</evidence>
<comment type="similarity">
    <text evidence="2">Belongs to the TfdA dioxygenase family.</text>
</comment>
<dbReference type="EMBL" id="NHTK01001173">
    <property type="protein sequence ID" value="PPR02341.1"/>
    <property type="molecule type" value="Genomic_DNA"/>
</dbReference>
<evidence type="ECO:0000256" key="3">
    <source>
        <dbReference type="ARBA" id="ARBA00022723"/>
    </source>
</evidence>
<evidence type="ECO:0000313" key="9">
    <source>
        <dbReference type="Proteomes" id="UP000284842"/>
    </source>
</evidence>
<dbReference type="GO" id="GO:0046872">
    <property type="term" value="F:metal ion binding"/>
    <property type="evidence" value="ECO:0007669"/>
    <property type="project" value="UniProtKB-KW"/>
</dbReference>
<organism evidence="8 9">
    <name type="scientific">Panaeolus cyanescens</name>
    <dbReference type="NCBI Taxonomy" id="181874"/>
    <lineage>
        <taxon>Eukaryota</taxon>
        <taxon>Fungi</taxon>
        <taxon>Dikarya</taxon>
        <taxon>Basidiomycota</taxon>
        <taxon>Agaricomycotina</taxon>
        <taxon>Agaricomycetes</taxon>
        <taxon>Agaricomycetidae</taxon>
        <taxon>Agaricales</taxon>
        <taxon>Agaricineae</taxon>
        <taxon>Galeropsidaceae</taxon>
        <taxon>Panaeolus</taxon>
    </lineage>
</organism>
<keyword evidence="3" id="KW-0479">Metal-binding</keyword>
<dbReference type="InterPro" id="IPR003819">
    <property type="entry name" value="TauD/TfdA-like"/>
</dbReference>
<feature type="domain" description="TauD/TfdA-like" evidence="7">
    <location>
        <begin position="22"/>
        <end position="379"/>
    </location>
</feature>
<dbReference type="Pfam" id="PF02668">
    <property type="entry name" value="TauD"/>
    <property type="match status" value="1"/>
</dbReference>
<keyword evidence="5" id="KW-0560">Oxidoreductase</keyword>
<protein>
    <recommendedName>
        <fullName evidence="7">TauD/TfdA-like domain-containing protein</fullName>
    </recommendedName>
</protein>
<dbReference type="InterPro" id="IPR051178">
    <property type="entry name" value="TfdA_dioxygenase"/>
</dbReference>
<name>A0A409YH43_9AGAR</name>
<dbReference type="PANTHER" id="PTHR43779:SF2">
    <property type="entry name" value="ALPHA-KETOGLUTARATE-DEPENDENT XANTHINE DIOXYGENASE XAN1"/>
    <property type="match status" value="1"/>
</dbReference>
<reference evidence="8 9" key="1">
    <citation type="journal article" date="2018" name="Evol. Lett.">
        <title>Horizontal gene cluster transfer increased hallucinogenic mushroom diversity.</title>
        <authorList>
            <person name="Reynolds H.T."/>
            <person name="Vijayakumar V."/>
            <person name="Gluck-Thaler E."/>
            <person name="Korotkin H.B."/>
            <person name="Matheny P.B."/>
            <person name="Slot J.C."/>
        </authorList>
    </citation>
    <scope>NUCLEOTIDE SEQUENCE [LARGE SCALE GENOMIC DNA]</scope>
    <source>
        <strain evidence="8 9">2629</strain>
    </source>
</reference>
<dbReference type="Proteomes" id="UP000284842">
    <property type="component" value="Unassembled WGS sequence"/>
</dbReference>
<dbReference type="Gene3D" id="3.60.130.10">
    <property type="entry name" value="Clavaminate synthase-like"/>
    <property type="match status" value="1"/>
</dbReference>
<keyword evidence="6" id="KW-0408">Iron</keyword>
<evidence type="ECO:0000256" key="5">
    <source>
        <dbReference type="ARBA" id="ARBA00023002"/>
    </source>
</evidence>
<dbReference type="PANTHER" id="PTHR43779">
    <property type="entry name" value="DIOXYGENASE RV0097-RELATED"/>
    <property type="match status" value="1"/>
</dbReference>
<comment type="cofactor">
    <cofactor evidence="1">
        <name>Fe(2+)</name>
        <dbReference type="ChEBI" id="CHEBI:29033"/>
    </cofactor>
</comment>
<keyword evidence="4" id="KW-0223">Dioxygenase</keyword>
<evidence type="ECO:0000256" key="2">
    <source>
        <dbReference type="ARBA" id="ARBA00005896"/>
    </source>
</evidence>
<dbReference type="OrthoDB" id="93019at2759"/>
<accession>A0A409YH43</accession>
<dbReference type="FunCoup" id="A0A409YH43">
    <property type="interactions" value="1"/>
</dbReference>
<dbReference type="SUPFAM" id="SSF51197">
    <property type="entry name" value="Clavaminate synthase-like"/>
    <property type="match status" value="1"/>
</dbReference>
<dbReference type="InParanoid" id="A0A409YH43"/>
<gene>
    <name evidence="8" type="ORF">CVT24_011685</name>
</gene>
<evidence type="ECO:0000256" key="4">
    <source>
        <dbReference type="ARBA" id="ARBA00022964"/>
    </source>
</evidence>
<evidence type="ECO:0000256" key="1">
    <source>
        <dbReference type="ARBA" id="ARBA00001954"/>
    </source>
</evidence>
<dbReference type="STRING" id="181874.A0A409YH43"/>